<accession>W6ZA12</accession>
<evidence type="ECO:0000313" key="3">
    <source>
        <dbReference type="Proteomes" id="UP000054032"/>
    </source>
</evidence>
<protein>
    <submittedName>
        <fullName evidence="2">Uncharacterized protein</fullName>
    </submittedName>
</protein>
<gene>
    <name evidence="2" type="ORF">COCMIDRAFT_91700</name>
</gene>
<dbReference type="AlphaFoldDB" id="W6ZA12"/>
<dbReference type="RefSeq" id="XP_007686650.1">
    <property type="nucleotide sequence ID" value="XM_007688460.1"/>
</dbReference>
<evidence type="ECO:0000313" key="2">
    <source>
        <dbReference type="EMBL" id="EUC46820.1"/>
    </source>
</evidence>
<name>W6ZA12_COCMI</name>
<evidence type="ECO:0000256" key="1">
    <source>
        <dbReference type="SAM" id="MobiDB-lite"/>
    </source>
</evidence>
<dbReference type="EMBL" id="KI963960">
    <property type="protein sequence ID" value="EUC46820.1"/>
    <property type="molecule type" value="Genomic_DNA"/>
</dbReference>
<proteinExistence type="predicted"/>
<dbReference type="Proteomes" id="UP000054032">
    <property type="component" value="Unassembled WGS sequence"/>
</dbReference>
<dbReference type="KEGG" id="bor:COCMIDRAFT_91700"/>
<dbReference type="GeneID" id="19127932"/>
<sequence>MSLPRPCPLTTTHRQTSSEDDVTADSDFSESDSDWGFDSDDDEDENGDVDEECFYINAIISVPGPYTLSWDCSSSLLWSKSLVQHGEFEAADAILLAFVVDVAMKLYIVDGINYSVLNILDTSQLVWTVLSIIHNSIYKRVSCCGWSKGDVIQTVESFFLAAAPGLHRIRERFDIAFLQKILDPYTKLLFAKKLILHENFTPNTGKIAKVYRWVYGEPPELVLFNDMEDGEPPSQRPINIRQWVFEYN</sequence>
<dbReference type="OrthoDB" id="3676551at2759"/>
<organism evidence="2 3">
    <name type="scientific">Bipolaris oryzae ATCC 44560</name>
    <dbReference type="NCBI Taxonomy" id="930090"/>
    <lineage>
        <taxon>Eukaryota</taxon>
        <taxon>Fungi</taxon>
        <taxon>Dikarya</taxon>
        <taxon>Ascomycota</taxon>
        <taxon>Pezizomycotina</taxon>
        <taxon>Dothideomycetes</taxon>
        <taxon>Pleosporomycetidae</taxon>
        <taxon>Pleosporales</taxon>
        <taxon>Pleosporineae</taxon>
        <taxon>Pleosporaceae</taxon>
        <taxon>Bipolaris</taxon>
    </lineage>
</organism>
<dbReference type="HOGENOM" id="CLU_1119999_0_0_1"/>
<reference evidence="2 3" key="1">
    <citation type="journal article" date="2013" name="PLoS Genet.">
        <title>Comparative genome structure, secondary metabolite, and effector coding capacity across Cochliobolus pathogens.</title>
        <authorList>
            <person name="Condon B.J."/>
            <person name="Leng Y."/>
            <person name="Wu D."/>
            <person name="Bushley K.E."/>
            <person name="Ohm R.A."/>
            <person name="Otillar R."/>
            <person name="Martin J."/>
            <person name="Schackwitz W."/>
            <person name="Grimwood J."/>
            <person name="MohdZainudin N."/>
            <person name="Xue C."/>
            <person name="Wang R."/>
            <person name="Manning V.A."/>
            <person name="Dhillon B."/>
            <person name="Tu Z.J."/>
            <person name="Steffenson B.J."/>
            <person name="Salamov A."/>
            <person name="Sun H."/>
            <person name="Lowry S."/>
            <person name="LaButti K."/>
            <person name="Han J."/>
            <person name="Copeland A."/>
            <person name="Lindquist E."/>
            <person name="Barry K."/>
            <person name="Schmutz J."/>
            <person name="Baker S.E."/>
            <person name="Ciuffetti L.M."/>
            <person name="Grigoriev I.V."/>
            <person name="Zhong S."/>
            <person name="Turgeon B.G."/>
        </authorList>
    </citation>
    <scope>NUCLEOTIDE SEQUENCE [LARGE SCALE GENOMIC DNA]</scope>
    <source>
        <strain evidence="2 3">ATCC 44560</strain>
    </source>
</reference>
<feature type="compositionally biased region" description="Acidic residues" evidence="1">
    <location>
        <begin position="18"/>
        <end position="46"/>
    </location>
</feature>
<keyword evidence="3" id="KW-1185">Reference proteome</keyword>
<feature type="region of interest" description="Disordered" evidence="1">
    <location>
        <begin position="1"/>
        <end position="46"/>
    </location>
</feature>